<protein>
    <submittedName>
        <fullName evidence="1">Uncharacterized protein</fullName>
    </submittedName>
</protein>
<keyword evidence="2" id="KW-1185">Reference proteome</keyword>
<organism evidence="1 2">
    <name type="scientific">Novosphingobium clariflavum</name>
    <dbReference type="NCBI Taxonomy" id="2029884"/>
    <lineage>
        <taxon>Bacteria</taxon>
        <taxon>Pseudomonadati</taxon>
        <taxon>Pseudomonadota</taxon>
        <taxon>Alphaproteobacteria</taxon>
        <taxon>Sphingomonadales</taxon>
        <taxon>Sphingomonadaceae</taxon>
        <taxon>Novosphingobium</taxon>
    </lineage>
</organism>
<evidence type="ECO:0000313" key="1">
    <source>
        <dbReference type="EMBL" id="MFC0684882.1"/>
    </source>
</evidence>
<dbReference type="InterPro" id="IPR036622">
    <property type="entry name" value="LigA_sf"/>
</dbReference>
<proteinExistence type="predicted"/>
<dbReference type="RefSeq" id="WP_353936230.1">
    <property type="nucleotide sequence ID" value="NZ_JAPCWC010000031.1"/>
</dbReference>
<dbReference type="SUPFAM" id="SSF48076">
    <property type="entry name" value="LigA subunit of an aromatic-ring-opening dioxygenase LigAB"/>
    <property type="match status" value="1"/>
</dbReference>
<dbReference type="Proteomes" id="UP001589858">
    <property type="component" value="Unassembled WGS sequence"/>
</dbReference>
<sequence length="38" mass="4251">MTGVSNLDIYASMRGETLEDFVKTRDQQRTYSVAAQPA</sequence>
<dbReference type="EMBL" id="JBHLTM010000034">
    <property type="protein sequence ID" value="MFC0684882.1"/>
    <property type="molecule type" value="Genomic_DNA"/>
</dbReference>
<comment type="caution">
    <text evidence="1">The sequence shown here is derived from an EMBL/GenBank/DDBJ whole genome shotgun (WGS) entry which is preliminary data.</text>
</comment>
<gene>
    <name evidence="1" type="ORF">ACFFF8_09775</name>
</gene>
<dbReference type="Gene3D" id="1.10.700.10">
    <property type="entry name" value="Dioxygenase LigAB, LigA subunit"/>
    <property type="match status" value="1"/>
</dbReference>
<accession>A0ABV6S820</accession>
<evidence type="ECO:0000313" key="2">
    <source>
        <dbReference type="Proteomes" id="UP001589858"/>
    </source>
</evidence>
<reference evidence="1 2" key="1">
    <citation type="submission" date="2024-09" db="EMBL/GenBank/DDBJ databases">
        <authorList>
            <person name="Sun Q."/>
            <person name="Mori K."/>
        </authorList>
    </citation>
    <scope>NUCLEOTIDE SEQUENCE [LARGE SCALE GENOMIC DNA]</scope>
    <source>
        <strain evidence="1 2">CICC 11035S</strain>
    </source>
</reference>
<name>A0ABV6S820_9SPHN</name>